<dbReference type="EC" id="3.4.-.-" evidence="1"/>
<keyword evidence="1" id="KW-0645">Protease</keyword>
<dbReference type="GO" id="GO:0030178">
    <property type="term" value="P:negative regulation of Wnt signaling pathway"/>
    <property type="evidence" value="ECO:0007669"/>
    <property type="project" value="UniProtKB-UniRule"/>
</dbReference>
<dbReference type="PANTHER" id="PTHR31120:SF8">
    <property type="entry name" value="METALLOPROTEASE TIKI2"/>
    <property type="match status" value="1"/>
</dbReference>
<reference evidence="3" key="2">
    <citation type="submission" date="2004-02" db="EMBL/GenBank/DDBJ databases">
        <authorList>
            <consortium name="Genoscope"/>
            <consortium name="Whitehead Institute Centre for Genome Research"/>
        </authorList>
    </citation>
    <scope>NUCLEOTIDE SEQUENCE</scope>
</reference>
<keyword evidence="1" id="KW-0472">Membrane</keyword>
<dbReference type="GO" id="GO:0016055">
    <property type="term" value="P:Wnt signaling pathway"/>
    <property type="evidence" value="ECO:0007669"/>
    <property type="project" value="UniProtKB-KW"/>
</dbReference>
<dbReference type="GO" id="GO:0005886">
    <property type="term" value="C:plasma membrane"/>
    <property type="evidence" value="ECO:0007669"/>
    <property type="project" value="UniProtKB-SubCell"/>
</dbReference>
<feature type="region of interest" description="Disordered" evidence="2">
    <location>
        <begin position="1"/>
        <end position="21"/>
    </location>
</feature>
<keyword evidence="1" id="KW-0378">Hydrolase</keyword>
<feature type="compositionally biased region" description="Basic and acidic residues" evidence="2">
    <location>
        <begin position="76"/>
        <end position="88"/>
    </location>
</feature>
<reference evidence="3" key="1">
    <citation type="journal article" date="2004" name="Nature">
        <title>Genome duplication in the teleost fish Tetraodon nigroviridis reveals the early vertebrate proto-karyotype.</title>
        <authorList>
            <person name="Jaillon O."/>
            <person name="Aury J.-M."/>
            <person name="Brunet F."/>
            <person name="Petit J.-L."/>
            <person name="Stange-Thomann N."/>
            <person name="Mauceli E."/>
            <person name="Bouneau L."/>
            <person name="Fischer C."/>
            <person name="Ozouf-Costaz C."/>
            <person name="Bernot A."/>
            <person name="Nicaud S."/>
            <person name="Jaffe D."/>
            <person name="Fisher S."/>
            <person name="Lutfalla G."/>
            <person name="Dossat C."/>
            <person name="Segurens B."/>
            <person name="Dasilva C."/>
            <person name="Salanoubat M."/>
            <person name="Levy M."/>
            <person name="Boudet N."/>
            <person name="Castellano S."/>
            <person name="Anthouard V."/>
            <person name="Jubin C."/>
            <person name="Castelli V."/>
            <person name="Katinka M."/>
            <person name="Vacherie B."/>
            <person name="Biemont C."/>
            <person name="Skalli Z."/>
            <person name="Cattolico L."/>
            <person name="Poulain J."/>
            <person name="De Berardinis V."/>
            <person name="Cruaud C."/>
            <person name="Duprat S."/>
            <person name="Brottier P."/>
            <person name="Coutanceau J.-P."/>
            <person name="Gouzy J."/>
            <person name="Parra G."/>
            <person name="Lardier G."/>
            <person name="Chapple C."/>
            <person name="McKernan K.J."/>
            <person name="McEwan P."/>
            <person name="Bosak S."/>
            <person name="Kellis M."/>
            <person name="Volff J.-N."/>
            <person name="Guigo R."/>
            <person name="Zody M.C."/>
            <person name="Mesirov J."/>
            <person name="Lindblad-Toh K."/>
            <person name="Birren B."/>
            <person name="Nusbaum C."/>
            <person name="Kahn D."/>
            <person name="Robinson-Rechavi M."/>
            <person name="Laudet V."/>
            <person name="Schachter V."/>
            <person name="Quetier F."/>
            <person name="Saurin W."/>
            <person name="Scarpelli C."/>
            <person name="Wincker P."/>
            <person name="Lander E.S."/>
            <person name="Weissenbach J."/>
            <person name="Roest Crollius H."/>
        </authorList>
    </citation>
    <scope>NUCLEOTIDE SEQUENCE [LARGE SCALE GENOMIC DNA]</scope>
</reference>
<keyword evidence="1" id="KW-1003">Cell membrane</keyword>
<dbReference type="GO" id="GO:0017147">
    <property type="term" value="F:Wnt-protein binding"/>
    <property type="evidence" value="ECO:0007669"/>
    <property type="project" value="TreeGrafter"/>
</dbReference>
<protein>
    <recommendedName>
        <fullName evidence="1">Metalloprotease TIKI</fullName>
        <ecNumber evidence="1">3.4.-.-</ecNumber>
    </recommendedName>
    <alternativeName>
        <fullName evidence="1">TRAB domain-containing protein 2</fullName>
    </alternativeName>
</protein>
<evidence type="ECO:0000256" key="1">
    <source>
        <dbReference type="RuleBase" id="RU369069"/>
    </source>
</evidence>
<keyword evidence="1" id="KW-0879">Wnt signaling pathway</keyword>
<dbReference type="KEGG" id="tng:GSTEN00028763G001"/>
<keyword evidence="1" id="KW-0732">Signal</keyword>
<dbReference type="GO" id="GO:0031090">
    <property type="term" value="C:organelle membrane"/>
    <property type="evidence" value="ECO:0007669"/>
    <property type="project" value="TreeGrafter"/>
</dbReference>
<evidence type="ECO:0000256" key="2">
    <source>
        <dbReference type="SAM" id="MobiDB-lite"/>
    </source>
</evidence>
<dbReference type="InterPro" id="IPR040230">
    <property type="entry name" value="TIKI1/2-like"/>
</dbReference>
<evidence type="ECO:0000313" key="3">
    <source>
        <dbReference type="EMBL" id="CAG07928.1"/>
    </source>
</evidence>
<comment type="subcellular location">
    <subcellularLocation>
        <location evidence="1">Cell membrane</location>
        <topology evidence="1">Single-pass type I membrane protein</topology>
    </subcellularLocation>
</comment>
<proteinExistence type="inferred from homology"/>
<feature type="region of interest" description="Disordered" evidence="2">
    <location>
        <begin position="76"/>
        <end position="112"/>
    </location>
</feature>
<accession>Q4RUK4</accession>
<sequence>FHTAAFEPSHRGKCSTTGTDIRTNQEHRNDKIDGVNEGMENEGWILSTCDSHFLGNHSVLEILRQEGYEIVHIPPDHQEPFTESRDGPAEEPTAGWAEEPTDVAPTSWMTGSPESELELQEPENMPGLGDEELPHLLLPDSLSQLEEFGRHKRLHKAHRGHGRPRLFSDLWVRIGDSTSPPPNVRIINGYVTVDPPLTHLEQQRRLEIHPSQWHPTPASATQPEASSAHTALVFPGNSKARRLLKPTTVKVTGNCGTTLVKRFVCLQLVSAPFALEAELDEVIRDEWEMSPTALLNVAKGHRLCWGVDALAAGSLSVRATEPSPALTLLDCEAIKPACPPARKTYANKETVHRSVRKQNKKVPLYLTAALKHLSCHRSDRLWQNTVSQYSSLCQWLKALLSAWRAAGRRLCDRADIHIDQSSFARSLHSR</sequence>
<keyword evidence="1" id="KW-0482">Metalloprotease</keyword>
<dbReference type="OrthoDB" id="9947882at2759"/>
<dbReference type="GO" id="GO:0046872">
    <property type="term" value="F:metal ion binding"/>
    <property type="evidence" value="ECO:0007669"/>
    <property type="project" value="UniProtKB-UniRule"/>
</dbReference>
<keyword evidence="1" id="KW-0479">Metal-binding</keyword>
<dbReference type="EMBL" id="CAAE01014995">
    <property type="protein sequence ID" value="CAG07928.1"/>
    <property type="molecule type" value="Genomic_DNA"/>
</dbReference>
<dbReference type="AlphaFoldDB" id="Q4RUK4"/>
<comment type="cofactor">
    <cofactor evidence="1">
        <name>Mn(2+)</name>
        <dbReference type="ChEBI" id="CHEBI:29035"/>
    </cofactor>
    <cofactor evidence="1">
        <name>Co(2+)</name>
        <dbReference type="ChEBI" id="CHEBI:48828"/>
    </cofactor>
    <text evidence="1">Divalent metal cations. Mn(2+) or Co(2+).</text>
</comment>
<dbReference type="GO" id="GO:0004222">
    <property type="term" value="F:metalloendopeptidase activity"/>
    <property type="evidence" value="ECO:0007669"/>
    <property type="project" value="UniProtKB-UniRule"/>
</dbReference>
<organism evidence="3">
    <name type="scientific">Tetraodon nigroviridis</name>
    <name type="common">Spotted green pufferfish</name>
    <name type="synonym">Chelonodon nigroviridis</name>
    <dbReference type="NCBI Taxonomy" id="99883"/>
    <lineage>
        <taxon>Eukaryota</taxon>
        <taxon>Metazoa</taxon>
        <taxon>Chordata</taxon>
        <taxon>Craniata</taxon>
        <taxon>Vertebrata</taxon>
        <taxon>Euteleostomi</taxon>
        <taxon>Actinopterygii</taxon>
        <taxon>Neopterygii</taxon>
        <taxon>Teleostei</taxon>
        <taxon>Neoteleostei</taxon>
        <taxon>Acanthomorphata</taxon>
        <taxon>Eupercaria</taxon>
        <taxon>Tetraodontiformes</taxon>
        <taxon>Tetradontoidea</taxon>
        <taxon>Tetraodontidae</taxon>
        <taxon>Tetraodon</taxon>
    </lineage>
</organism>
<dbReference type="GO" id="GO:0006508">
    <property type="term" value="P:proteolysis"/>
    <property type="evidence" value="ECO:0007669"/>
    <property type="project" value="UniProtKB-KW"/>
</dbReference>
<comment type="function">
    <text evidence="1">Metalloprotease that acts as a negative regulator of the Wnt signaling pathway by mediating the cleavage of the N-terminal residues of a subset of Wnt proteins. Following cleavage, Wnt proteins become oxidized and form large disulfide-bond oligomers, leading to their inactivation.</text>
</comment>
<gene>
    <name evidence="3" type="ORF">GSTENG00028763001</name>
</gene>
<comment type="similarity">
    <text evidence="1">Belongs to the TIKI family.</text>
</comment>
<feature type="non-terminal residue" evidence="3">
    <location>
        <position position="1"/>
    </location>
</feature>
<dbReference type="PANTHER" id="PTHR31120">
    <property type="entry name" value="METALLOPROTEASE TIKI"/>
    <property type="match status" value="1"/>
</dbReference>
<name>Q4RUK4_TETNG</name>